<comment type="similarity">
    <text evidence="2">Belongs to the TAF4 family.</text>
</comment>
<dbReference type="InterPro" id="IPR003894">
    <property type="entry name" value="TAFH_NHR1"/>
</dbReference>
<feature type="domain" description="Transcription initiation factor TFIID component TAF4 C-terminal" evidence="7">
    <location>
        <begin position="682"/>
        <end position="923"/>
    </location>
</feature>
<dbReference type="Pfam" id="PF07531">
    <property type="entry name" value="TAFH"/>
    <property type="match status" value="1"/>
</dbReference>
<dbReference type="InterPro" id="IPR037249">
    <property type="entry name" value="TAFH/NHR1_dom_sf"/>
</dbReference>
<dbReference type="Pfam" id="PF05236">
    <property type="entry name" value="TAF4"/>
    <property type="match status" value="1"/>
</dbReference>
<keyword evidence="4" id="KW-0804">Transcription</keyword>
<keyword evidence="5" id="KW-0539">Nucleus</keyword>
<dbReference type="Proteomes" id="UP001054945">
    <property type="component" value="Unassembled WGS sequence"/>
</dbReference>
<feature type="region of interest" description="Disordered" evidence="6">
    <location>
        <begin position="194"/>
        <end position="214"/>
    </location>
</feature>
<dbReference type="AlphaFoldDB" id="A0AAV4RZK9"/>
<dbReference type="Gene3D" id="1.20.120.1110">
    <property type="entry name" value="TAFH/NHR1 domain"/>
    <property type="match status" value="1"/>
</dbReference>
<keyword evidence="3" id="KW-0805">Transcription regulation</keyword>
<sequence length="926" mass="99008">MASSFEDLLSSDIDESAVNRLVGSLESELSSSDAQYPRNELSTISINSNQIPNASVADCTARLPDTQKHGALLGSLLEQGSQNTNKTLVNSQIMGLNSVPSSAVIVSLAGALPASGYLNQVSSTQQALLNSTVVNRHVSNADIKLVYSPQSTTSSFASQVTSSVVTSGVITNNINRNNYKVTTLHQNGINAGQQQIATASSSSGPSLTGPQTSGATLSAMQNLANIASQQPRIQVANPAGQQLAQLNALNAKSAPPRNPVDPKSKHNVINNHPTSGPDHQHSPSPTMSNHYQVLSGQAASVITSKSTAVSHLSNPPVNVVTQVVSNSNNILHPGVQIVNVNSTRLGQKTLAPRGLVLGNQVRIAPQVIRQGSPLHPGQNAIALPPGMRSAIVVRADGSQYHVFNVSPPGLQAGAANSPNTTYRLQSISGGVPGIIRTVGHQQVVTVPVSSATVKTLQSGPGTVVRTITPQQMTVTTQAKSQQSTHTVVSTVVQQTTSSITRSTSSATTSSVAMSPNTIKTKCQNFLSTLIRLAGDETSKTASNVKKLIQNPHQRITVEPPTISYTFSKKKPTPCSTSSHKRGNDDRRDPLELLGLFLAPTGRGISGVGGSALAAQLSQPLGGNTILTQRLISPHVPQGLSRPVRPITVVTTIGSSASYSGLIQSSPATVGALQSKIVDEDDINDVAAMGGVNLVEESQRILATNSELIGSQIRSCKDENHFLSSALHRKILQIAKKHGLEEVRSEVVDLVSHAAENRLKTLIEKLSIIAEHRCEHPKNDSRYEVLNDSKAQIKFLEELDKLEKKRHDDQEKEILLKAAKSRSKLEDPELLKLKQKGKRAENEELRQREANMTALLAIGPRKKIKLDPSLTSNDQIGNGESSGSINSVFKVPIRPRVKRANLRDLLFAMEHDPKTVRRSLLYKYYSR</sequence>
<dbReference type="PANTHER" id="PTHR15138">
    <property type="entry name" value="TRANSCRIPTION INITIATION FACTOR TFIID SUBUNIT 4"/>
    <property type="match status" value="1"/>
</dbReference>
<dbReference type="FunFam" id="1.10.20.10:FF:000015">
    <property type="entry name" value="Transcription initiation factor TFIID subunit 4B"/>
    <property type="match status" value="1"/>
</dbReference>
<dbReference type="PANTHER" id="PTHR15138:SF14">
    <property type="entry name" value="TRANSCRIPTION INITIATION FACTOR TFIID SUBUNIT 4"/>
    <property type="match status" value="1"/>
</dbReference>
<evidence type="ECO:0000259" key="8">
    <source>
        <dbReference type="Pfam" id="PF07531"/>
    </source>
</evidence>
<gene>
    <name evidence="9" type="primary">Taf4</name>
    <name evidence="9" type="ORF">CEXT_413511</name>
</gene>
<evidence type="ECO:0000256" key="1">
    <source>
        <dbReference type="ARBA" id="ARBA00004123"/>
    </source>
</evidence>
<evidence type="ECO:0000256" key="3">
    <source>
        <dbReference type="ARBA" id="ARBA00023015"/>
    </source>
</evidence>
<feature type="region of interest" description="Disordered" evidence="6">
    <location>
        <begin position="252"/>
        <end position="286"/>
    </location>
</feature>
<comment type="subcellular location">
    <subcellularLocation>
        <location evidence="1">Nucleus</location>
    </subcellularLocation>
</comment>
<dbReference type="GO" id="GO:0046982">
    <property type="term" value="F:protein heterodimerization activity"/>
    <property type="evidence" value="ECO:0007669"/>
    <property type="project" value="InterPro"/>
</dbReference>
<dbReference type="Gene3D" id="1.10.20.10">
    <property type="entry name" value="Histone, subunit A"/>
    <property type="match status" value="1"/>
</dbReference>
<proteinExistence type="inferred from homology"/>
<evidence type="ECO:0000256" key="5">
    <source>
        <dbReference type="ARBA" id="ARBA00023242"/>
    </source>
</evidence>
<feature type="region of interest" description="Disordered" evidence="6">
    <location>
        <begin position="564"/>
        <end position="586"/>
    </location>
</feature>
<accession>A0AAV4RZK9</accession>
<evidence type="ECO:0000313" key="10">
    <source>
        <dbReference type="Proteomes" id="UP001054945"/>
    </source>
</evidence>
<dbReference type="GO" id="GO:0006367">
    <property type="term" value="P:transcription initiation at RNA polymerase II promoter"/>
    <property type="evidence" value="ECO:0007669"/>
    <property type="project" value="TreeGrafter"/>
</dbReference>
<dbReference type="CDD" id="cd08045">
    <property type="entry name" value="HFD_TAF4"/>
    <property type="match status" value="1"/>
</dbReference>
<dbReference type="InterPro" id="IPR009072">
    <property type="entry name" value="Histone-fold"/>
</dbReference>
<evidence type="ECO:0000259" key="7">
    <source>
        <dbReference type="Pfam" id="PF05236"/>
    </source>
</evidence>
<feature type="domain" description="TAFH" evidence="8">
    <location>
        <begin position="519"/>
        <end position="551"/>
    </location>
</feature>
<protein>
    <submittedName>
        <fullName evidence="9">Transcription initiation factor TFIID subunit 4</fullName>
    </submittedName>
</protein>
<organism evidence="9 10">
    <name type="scientific">Caerostris extrusa</name>
    <name type="common">Bark spider</name>
    <name type="synonym">Caerostris bankana</name>
    <dbReference type="NCBI Taxonomy" id="172846"/>
    <lineage>
        <taxon>Eukaryota</taxon>
        <taxon>Metazoa</taxon>
        <taxon>Ecdysozoa</taxon>
        <taxon>Arthropoda</taxon>
        <taxon>Chelicerata</taxon>
        <taxon>Arachnida</taxon>
        <taxon>Araneae</taxon>
        <taxon>Araneomorphae</taxon>
        <taxon>Entelegynae</taxon>
        <taxon>Araneoidea</taxon>
        <taxon>Araneidae</taxon>
        <taxon>Caerostris</taxon>
    </lineage>
</organism>
<dbReference type="SUPFAM" id="SSF158553">
    <property type="entry name" value="TAFH domain-like"/>
    <property type="match status" value="1"/>
</dbReference>
<dbReference type="SUPFAM" id="SSF47113">
    <property type="entry name" value="Histone-fold"/>
    <property type="match status" value="1"/>
</dbReference>
<comment type="caution">
    <text evidence="9">The sequence shown here is derived from an EMBL/GenBank/DDBJ whole genome shotgun (WGS) entry which is preliminary data.</text>
</comment>
<dbReference type="EMBL" id="BPLR01008604">
    <property type="protein sequence ID" value="GIY25922.1"/>
    <property type="molecule type" value="Genomic_DNA"/>
</dbReference>
<reference evidence="9 10" key="1">
    <citation type="submission" date="2021-06" db="EMBL/GenBank/DDBJ databases">
        <title>Caerostris extrusa draft genome.</title>
        <authorList>
            <person name="Kono N."/>
            <person name="Arakawa K."/>
        </authorList>
    </citation>
    <scope>NUCLEOTIDE SEQUENCE [LARGE SCALE GENOMIC DNA]</scope>
</reference>
<evidence type="ECO:0000256" key="6">
    <source>
        <dbReference type="SAM" id="MobiDB-lite"/>
    </source>
</evidence>
<evidence type="ECO:0000313" key="9">
    <source>
        <dbReference type="EMBL" id="GIY25922.1"/>
    </source>
</evidence>
<dbReference type="GO" id="GO:0003677">
    <property type="term" value="F:DNA binding"/>
    <property type="evidence" value="ECO:0007669"/>
    <property type="project" value="TreeGrafter"/>
</dbReference>
<dbReference type="GO" id="GO:0016251">
    <property type="term" value="F:RNA polymerase II general transcription initiation factor activity"/>
    <property type="evidence" value="ECO:0007669"/>
    <property type="project" value="TreeGrafter"/>
</dbReference>
<evidence type="ECO:0000256" key="2">
    <source>
        <dbReference type="ARBA" id="ARBA00006178"/>
    </source>
</evidence>
<dbReference type="InterPro" id="IPR007900">
    <property type="entry name" value="TAF4_C"/>
</dbReference>
<evidence type="ECO:0000256" key="4">
    <source>
        <dbReference type="ARBA" id="ARBA00023163"/>
    </source>
</evidence>
<dbReference type="GO" id="GO:0005669">
    <property type="term" value="C:transcription factor TFIID complex"/>
    <property type="evidence" value="ECO:0007669"/>
    <property type="project" value="InterPro"/>
</dbReference>
<name>A0AAV4RZK9_CAEEX</name>
<keyword evidence="10" id="KW-1185">Reference proteome</keyword>
<dbReference type="InterPro" id="IPR045144">
    <property type="entry name" value="TAF4"/>
</dbReference>